<evidence type="ECO:0000313" key="1">
    <source>
        <dbReference type="EMBL" id="MDZ5085875.1"/>
    </source>
</evidence>
<reference evidence="1 2" key="1">
    <citation type="journal article" date="2021" name="Chemosphere">
        <title>Bioballs carrying a syntrophic Rhodococcus and Mycolicibacterium consortium for simultaneous sorption and biodegradation of fuel oil in contaminated freshwater.</title>
        <authorList>
            <person name="Naloka K."/>
            <person name="Polrit D."/>
            <person name="Muangchinda C."/>
            <person name="Thoetkiattikul H."/>
            <person name="Pinyakong O."/>
        </authorList>
    </citation>
    <scope>NUCLEOTIDE SEQUENCE [LARGE SCALE GENOMIC DNA]</scope>
    <source>
        <strain evidence="1 2">J101</strain>
    </source>
</reference>
<dbReference type="Proteomes" id="UP001289645">
    <property type="component" value="Unassembled WGS sequence"/>
</dbReference>
<protein>
    <submittedName>
        <fullName evidence="1">Uncharacterized protein</fullName>
    </submittedName>
</protein>
<dbReference type="EMBL" id="JAOXLN010000009">
    <property type="protein sequence ID" value="MDZ5085875.1"/>
    <property type="molecule type" value="Genomic_DNA"/>
</dbReference>
<organism evidence="1 2">
    <name type="scientific">Mycolicibacterium parafortuitum</name>
    <name type="common">Mycobacterium parafortuitum</name>
    <dbReference type="NCBI Taxonomy" id="39692"/>
    <lineage>
        <taxon>Bacteria</taxon>
        <taxon>Bacillati</taxon>
        <taxon>Actinomycetota</taxon>
        <taxon>Actinomycetes</taxon>
        <taxon>Mycobacteriales</taxon>
        <taxon>Mycobacteriaceae</taxon>
        <taxon>Mycolicibacterium</taxon>
    </lineage>
</organism>
<keyword evidence="2" id="KW-1185">Reference proteome</keyword>
<comment type="caution">
    <text evidence="1">The sequence shown here is derived from an EMBL/GenBank/DDBJ whole genome shotgun (WGS) entry which is preliminary data.</text>
</comment>
<gene>
    <name evidence="1" type="ORF">OHX15_10800</name>
</gene>
<accession>A0ACC6MFW0</accession>
<name>A0ACC6MFW0_MYCPF</name>
<evidence type="ECO:0000313" key="2">
    <source>
        <dbReference type="Proteomes" id="UP001289645"/>
    </source>
</evidence>
<sequence length="135" mass="13286">MRRPGATVLIAAMLPLGGVVTAGFAAAEPPPPCAFTLSAPQVVHHDGVDAVAATVAPADCGPPAAPHMSVACVQPADAGAPMQCAQGTGAQPAQVYFTPLVPGVTYTATGRGCGSWIGTDPAPLCQQLGPLTAAF</sequence>
<proteinExistence type="predicted"/>